<proteinExistence type="predicted"/>
<evidence type="ECO:0008006" key="4">
    <source>
        <dbReference type="Google" id="ProtNLM"/>
    </source>
</evidence>
<reference evidence="2" key="2">
    <citation type="submission" date="2023-02" db="EMBL/GenBank/DDBJ databases">
        <title>'Rhodoalgimonas zhirmunskyi' gen. nov., isolated from a red alga.</title>
        <authorList>
            <person name="Nedashkovskaya O.I."/>
            <person name="Otstavnykh N.Y."/>
            <person name="Bystritskaya E.P."/>
            <person name="Balabanova L.A."/>
            <person name="Isaeva M.P."/>
        </authorList>
    </citation>
    <scope>NUCLEOTIDE SEQUENCE</scope>
    <source>
        <strain evidence="2">KCTC 52189</strain>
    </source>
</reference>
<comment type="caution">
    <text evidence="2">The sequence shown here is derived from an EMBL/GenBank/DDBJ whole genome shotgun (WGS) entry which is preliminary data.</text>
</comment>
<dbReference type="AlphaFoldDB" id="A0AAE3WC83"/>
<accession>A0AAE3WC83</accession>
<dbReference type="EMBL" id="JANHAX010000002">
    <property type="protein sequence ID" value="MDQ2090042.1"/>
    <property type="molecule type" value="Genomic_DNA"/>
</dbReference>
<feature type="signal peptide" evidence="1">
    <location>
        <begin position="1"/>
        <end position="27"/>
    </location>
</feature>
<keyword evidence="3" id="KW-1185">Reference proteome</keyword>
<evidence type="ECO:0000313" key="3">
    <source>
        <dbReference type="Proteomes" id="UP001226762"/>
    </source>
</evidence>
<dbReference type="RefSeq" id="WP_306735307.1">
    <property type="nucleotide sequence ID" value="NZ_JANHAX010000002.1"/>
</dbReference>
<dbReference type="Proteomes" id="UP001226762">
    <property type="component" value="Unassembled WGS sequence"/>
</dbReference>
<name>A0AAE3WC83_9RHOB</name>
<reference evidence="2" key="1">
    <citation type="submission" date="2022-07" db="EMBL/GenBank/DDBJ databases">
        <authorList>
            <person name="Otstavnykh N."/>
            <person name="Isaeva M."/>
            <person name="Bystritskaya E."/>
        </authorList>
    </citation>
    <scope>NUCLEOTIDE SEQUENCE</scope>
    <source>
        <strain evidence="2">KCTC 52189</strain>
    </source>
</reference>
<organism evidence="2 3">
    <name type="scientific">Marimonas arenosa</name>
    <dbReference type="NCBI Taxonomy" id="1795305"/>
    <lineage>
        <taxon>Bacteria</taxon>
        <taxon>Pseudomonadati</taxon>
        <taxon>Pseudomonadota</taxon>
        <taxon>Alphaproteobacteria</taxon>
        <taxon>Rhodobacterales</taxon>
        <taxon>Paracoccaceae</taxon>
        <taxon>Marimonas</taxon>
    </lineage>
</organism>
<evidence type="ECO:0000313" key="2">
    <source>
        <dbReference type="EMBL" id="MDQ2090042.1"/>
    </source>
</evidence>
<gene>
    <name evidence="2" type="ORF">NO357_09050</name>
</gene>
<protein>
    <recommendedName>
        <fullName evidence="4">Secreted protein</fullName>
    </recommendedName>
</protein>
<evidence type="ECO:0000256" key="1">
    <source>
        <dbReference type="SAM" id="SignalP"/>
    </source>
</evidence>
<feature type="chain" id="PRO_5042002483" description="Secreted protein" evidence="1">
    <location>
        <begin position="28"/>
        <end position="74"/>
    </location>
</feature>
<keyword evidence="1" id="KW-0732">Signal</keyword>
<sequence length="74" mass="7951">MNRRQFNSRFVALGLAPLAPAPVVATATPAPLSGPAARHCPWAVQYARVHEACSPGRLARAFRLAPEVAQELFT</sequence>